<keyword evidence="1" id="KW-1133">Transmembrane helix</keyword>
<keyword evidence="1" id="KW-0812">Transmembrane</keyword>
<feature type="transmembrane region" description="Helical" evidence="1">
    <location>
        <begin position="41"/>
        <end position="60"/>
    </location>
</feature>
<protein>
    <recommendedName>
        <fullName evidence="4">YrhK domain-containing protein</fullName>
    </recommendedName>
</protein>
<dbReference type="PROSITE" id="PS51257">
    <property type="entry name" value="PROKAR_LIPOPROTEIN"/>
    <property type="match status" value="1"/>
</dbReference>
<feature type="transmembrane region" description="Helical" evidence="1">
    <location>
        <begin position="132"/>
        <end position="152"/>
    </location>
</feature>
<proteinExistence type="predicted"/>
<dbReference type="Proteomes" id="UP001501490">
    <property type="component" value="Unassembled WGS sequence"/>
</dbReference>
<name>A0ABP6ZM89_9ACTN</name>
<dbReference type="RefSeq" id="WP_344802269.1">
    <property type="nucleotide sequence ID" value="NZ_BAABAB010000007.1"/>
</dbReference>
<sequence>MRVTPVHLNSAIAGLFMIGSSCFALGSIPAYVNAVGGPIDGITYFVGSIFFTSASFLQLVQSQTPAATEVDAASATRPTPLRWWAWLPHDRAWLAAITQFPGTLFFNISTGAALIHNATVAEEQRYVWRPDIYGSILFLVSSFFALLAVAVVNGSRRHTSGWRIGWWNMAGSILFMASALASFILPSGELVSTRISVAGTFGGAVCFLVGAALMFPAWRAALHQTQSSRPSTGRPIERNS</sequence>
<evidence type="ECO:0000313" key="3">
    <source>
        <dbReference type="Proteomes" id="UP001501490"/>
    </source>
</evidence>
<evidence type="ECO:0008006" key="4">
    <source>
        <dbReference type="Google" id="ProtNLM"/>
    </source>
</evidence>
<evidence type="ECO:0000313" key="2">
    <source>
        <dbReference type="EMBL" id="GAA3611420.1"/>
    </source>
</evidence>
<comment type="caution">
    <text evidence="2">The sequence shown here is derived from an EMBL/GenBank/DDBJ whole genome shotgun (WGS) entry which is preliminary data.</text>
</comment>
<feature type="transmembrane region" description="Helical" evidence="1">
    <location>
        <begin position="197"/>
        <end position="218"/>
    </location>
</feature>
<feature type="transmembrane region" description="Helical" evidence="1">
    <location>
        <begin position="12"/>
        <end position="34"/>
    </location>
</feature>
<organism evidence="2 3">
    <name type="scientific">Microlunatus ginsengisoli</name>
    <dbReference type="NCBI Taxonomy" id="363863"/>
    <lineage>
        <taxon>Bacteria</taxon>
        <taxon>Bacillati</taxon>
        <taxon>Actinomycetota</taxon>
        <taxon>Actinomycetes</taxon>
        <taxon>Propionibacteriales</taxon>
        <taxon>Propionibacteriaceae</taxon>
        <taxon>Microlunatus</taxon>
    </lineage>
</organism>
<dbReference type="EMBL" id="BAABAB010000007">
    <property type="protein sequence ID" value="GAA3611420.1"/>
    <property type="molecule type" value="Genomic_DNA"/>
</dbReference>
<feature type="transmembrane region" description="Helical" evidence="1">
    <location>
        <begin position="164"/>
        <end position="185"/>
    </location>
</feature>
<reference evidence="3" key="1">
    <citation type="journal article" date="2019" name="Int. J. Syst. Evol. Microbiol.">
        <title>The Global Catalogue of Microorganisms (GCM) 10K type strain sequencing project: providing services to taxonomists for standard genome sequencing and annotation.</title>
        <authorList>
            <consortium name="The Broad Institute Genomics Platform"/>
            <consortium name="The Broad Institute Genome Sequencing Center for Infectious Disease"/>
            <person name="Wu L."/>
            <person name="Ma J."/>
        </authorList>
    </citation>
    <scope>NUCLEOTIDE SEQUENCE [LARGE SCALE GENOMIC DNA]</scope>
    <source>
        <strain evidence="3">JCM 16929</strain>
    </source>
</reference>
<evidence type="ECO:0000256" key="1">
    <source>
        <dbReference type="SAM" id="Phobius"/>
    </source>
</evidence>
<accession>A0ABP6ZM89</accession>
<keyword evidence="1" id="KW-0472">Membrane</keyword>
<keyword evidence="3" id="KW-1185">Reference proteome</keyword>
<gene>
    <name evidence="2" type="ORF">GCM10022236_11460</name>
</gene>